<evidence type="ECO:0000256" key="2">
    <source>
        <dbReference type="RuleBase" id="RU003750"/>
    </source>
</evidence>
<keyword evidence="3" id="KW-0812">Transmembrane</keyword>
<evidence type="ECO:0000313" key="4">
    <source>
        <dbReference type="EMBL" id="OGZ02752.1"/>
    </source>
</evidence>
<evidence type="ECO:0000256" key="1">
    <source>
        <dbReference type="ARBA" id="ARBA00022679"/>
    </source>
</evidence>
<dbReference type="AlphaFoldDB" id="A0A1G2CNG6"/>
<feature type="transmembrane region" description="Helical" evidence="3">
    <location>
        <begin position="195"/>
        <end position="219"/>
    </location>
</feature>
<name>A0A1G2CNG6_9BACT</name>
<feature type="transmembrane region" description="Helical" evidence="3">
    <location>
        <begin position="144"/>
        <end position="164"/>
    </location>
</feature>
<dbReference type="Gene3D" id="1.20.120.1760">
    <property type="match status" value="1"/>
</dbReference>
<feature type="transmembrane region" description="Helical" evidence="3">
    <location>
        <begin position="231"/>
        <end position="248"/>
    </location>
</feature>
<dbReference type="Pfam" id="PF01066">
    <property type="entry name" value="CDP-OH_P_transf"/>
    <property type="match status" value="1"/>
</dbReference>
<dbReference type="GO" id="GO:0008654">
    <property type="term" value="P:phospholipid biosynthetic process"/>
    <property type="evidence" value="ECO:0007669"/>
    <property type="project" value="InterPro"/>
</dbReference>
<protein>
    <recommendedName>
        <fullName evidence="6">CDP-alcohol phosphatidyltransferase</fullName>
    </recommendedName>
</protein>
<accession>A0A1G2CNG6</accession>
<dbReference type="PROSITE" id="PS00379">
    <property type="entry name" value="CDP_ALCOHOL_P_TRANSF"/>
    <property type="match status" value="1"/>
</dbReference>
<dbReference type="STRING" id="1798653.A3G64_00045"/>
<keyword evidence="3" id="KW-0472">Membrane</keyword>
<dbReference type="GO" id="GO:0016020">
    <property type="term" value="C:membrane"/>
    <property type="evidence" value="ECO:0007669"/>
    <property type="project" value="InterPro"/>
</dbReference>
<evidence type="ECO:0000256" key="3">
    <source>
        <dbReference type="SAM" id="Phobius"/>
    </source>
</evidence>
<comment type="similarity">
    <text evidence="2">Belongs to the CDP-alcohol phosphatidyltransferase class-I family.</text>
</comment>
<dbReference type="Proteomes" id="UP000179281">
    <property type="component" value="Unassembled WGS sequence"/>
</dbReference>
<dbReference type="InterPro" id="IPR048254">
    <property type="entry name" value="CDP_ALCOHOL_P_TRANSF_CS"/>
</dbReference>
<dbReference type="EMBL" id="MHLD01000008">
    <property type="protein sequence ID" value="OGZ02752.1"/>
    <property type="molecule type" value="Genomic_DNA"/>
</dbReference>
<sequence>MDEDGFTRGEKSARDKACYLIVQLPWLLLHLPRLFFSALVRLVWGEAAARFAWQKIFTPANFLTSARFVLLGKAIALFFMGASLATQTHWLFFALATDFFDGPMARLNGEVTELGTYLDHSGDWGVTAWVIFLSIWYGTLELPFLLAALGAILLLFAINIAKFLKFRDPLVPLIRNVGAFAAEELQTDFWGRVQFVSLAVALFGGLFISVSGEAGFLFAGFMRGVGDWARTITYGALALSVFLGGYNTQEALDYSEFKAKKFRDKLRELKGGPS</sequence>
<gene>
    <name evidence="4" type="ORF">A3G64_00045</name>
</gene>
<feature type="transmembrane region" description="Helical" evidence="3">
    <location>
        <begin position="74"/>
        <end position="97"/>
    </location>
</feature>
<evidence type="ECO:0000313" key="5">
    <source>
        <dbReference type="Proteomes" id="UP000179281"/>
    </source>
</evidence>
<dbReference type="GO" id="GO:0016780">
    <property type="term" value="F:phosphotransferase activity, for other substituted phosphate groups"/>
    <property type="evidence" value="ECO:0007669"/>
    <property type="project" value="InterPro"/>
</dbReference>
<evidence type="ECO:0008006" key="6">
    <source>
        <dbReference type="Google" id="ProtNLM"/>
    </source>
</evidence>
<keyword evidence="3" id="KW-1133">Transmembrane helix</keyword>
<keyword evidence="1 2" id="KW-0808">Transferase</keyword>
<reference evidence="4 5" key="1">
    <citation type="journal article" date="2016" name="Nat. Commun.">
        <title>Thousands of microbial genomes shed light on interconnected biogeochemical processes in an aquifer system.</title>
        <authorList>
            <person name="Anantharaman K."/>
            <person name="Brown C.T."/>
            <person name="Hug L.A."/>
            <person name="Sharon I."/>
            <person name="Castelle C.J."/>
            <person name="Probst A.J."/>
            <person name="Thomas B.C."/>
            <person name="Singh A."/>
            <person name="Wilkins M.J."/>
            <person name="Karaoz U."/>
            <person name="Brodie E.L."/>
            <person name="Williams K.H."/>
            <person name="Hubbard S.S."/>
            <person name="Banfield J.F."/>
        </authorList>
    </citation>
    <scope>NUCLEOTIDE SEQUENCE [LARGE SCALE GENOMIC DNA]</scope>
</reference>
<comment type="caution">
    <text evidence="4">The sequence shown here is derived from an EMBL/GenBank/DDBJ whole genome shotgun (WGS) entry which is preliminary data.</text>
</comment>
<proteinExistence type="inferred from homology"/>
<dbReference type="InterPro" id="IPR000462">
    <property type="entry name" value="CDP-OH_P_trans"/>
</dbReference>
<dbReference type="InterPro" id="IPR043130">
    <property type="entry name" value="CDP-OH_PTrfase_TM_dom"/>
</dbReference>
<organism evidence="4 5">
    <name type="scientific">Candidatus Liptonbacteria bacterium RIFCSPLOWO2_12_FULL_60_15</name>
    <dbReference type="NCBI Taxonomy" id="1798653"/>
    <lineage>
        <taxon>Bacteria</taxon>
        <taxon>Candidatus Liptoniibacteriota</taxon>
    </lineage>
</organism>